<dbReference type="OrthoDB" id="67965at2759"/>
<comment type="similarity">
    <text evidence="1">Belongs to the ERG4/ERG24 family.</text>
</comment>
<dbReference type="PROSITE" id="PS50244">
    <property type="entry name" value="S5A_REDUCTASE"/>
    <property type="match status" value="1"/>
</dbReference>
<dbReference type="AlphaFoldDB" id="A0A2J6RTR0"/>
<accession>A0A2J6RTR0</accession>
<feature type="transmembrane region" description="Helical" evidence="1">
    <location>
        <begin position="21"/>
        <end position="38"/>
    </location>
</feature>
<keyword evidence="1" id="KW-0756">Sterol biosynthesis</keyword>
<keyword evidence="1" id="KW-0812">Transmembrane</keyword>
<evidence type="ECO:0000256" key="1">
    <source>
        <dbReference type="RuleBase" id="RU369120"/>
    </source>
</evidence>
<keyword evidence="1" id="KW-0560">Oxidoreductase</keyword>
<proteinExistence type="inferred from homology"/>
<dbReference type="GO" id="GO:0005789">
    <property type="term" value="C:endoplasmic reticulum membrane"/>
    <property type="evidence" value="ECO:0007669"/>
    <property type="project" value="TreeGrafter"/>
</dbReference>
<keyword evidence="3" id="KW-1185">Reference proteome</keyword>
<dbReference type="EMBL" id="KZ613944">
    <property type="protein sequence ID" value="PMD41911.1"/>
    <property type="molecule type" value="Genomic_DNA"/>
</dbReference>
<feature type="transmembrane region" description="Helical" evidence="1">
    <location>
        <begin position="138"/>
        <end position="157"/>
    </location>
</feature>
<reference evidence="2 3" key="1">
    <citation type="submission" date="2016-04" db="EMBL/GenBank/DDBJ databases">
        <title>A degradative enzymes factory behind the ericoid mycorrhizal symbiosis.</title>
        <authorList>
            <consortium name="DOE Joint Genome Institute"/>
            <person name="Martino E."/>
            <person name="Morin E."/>
            <person name="Grelet G."/>
            <person name="Kuo A."/>
            <person name="Kohler A."/>
            <person name="Daghino S."/>
            <person name="Barry K."/>
            <person name="Choi C."/>
            <person name="Cichocki N."/>
            <person name="Clum A."/>
            <person name="Copeland A."/>
            <person name="Hainaut M."/>
            <person name="Haridas S."/>
            <person name="Labutti K."/>
            <person name="Lindquist E."/>
            <person name="Lipzen A."/>
            <person name="Khouja H.-R."/>
            <person name="Murat C."/>
            <person name="Ohm R."/>
            <person name="Olson A."/>
            <person name="Spatafora J."/>
            <person name="Veneault-Fourrey C."/>
            <person name="Henrissat B."/>
            <person name="Grigoriev I."/>
            <person name="Martin F."/>
            <person name="Perotto S."/>
        </authorList>
    </citation>
    <scope>NUCLEOTIDE SEQUENCE [LARGE SCALE GENOMIC DNA]</scope>
    <source>
        <strain evidence="2 3">F</strain>
    </source>
</reference>
<keyword evidence="1" id="KW-0443">Lipid metabolism</keyword>
<dbReference type="STRING" id="1149755.A0A2J6RTR0"/>
<dbReference type="Pfam" id="PF06966">
    <property type="entry name" value="DUF1295"/>
    <property type="match status" value="1"/>
</dbReference>
<keyword evidence="1" id="KW-0472">Membrane</keyword>
<evidence type="ECO:0000313" key="2">
    <source>
        <dbReference type="EMBL" id="PMD41911.1"/>
    </source>
</evidence>
<keyword evidence="1" id="KW-1133">Transmembrane helix</keyword>
<keyword evidence="1" id="KW-0753">Steroid metabolism</keyword>
<dbReference type="InterPro" id="IPR010721">
    <property type="entry name" value="UstE-like"/>
</dbReference>
<feature type="transmembrane region" description="Helical" evidence="1">
    <location>
        <begin position="99"/>
        <end position="118"/>
    </location>
</feature>
<comment type="caution">
    <text evidence="1">Lacks conserved residue(s) required for the propagation of feature annotation.</text>
</comment>
<dbReference type="PANTHER" id="PTHR21257">
    <property type="entry name" value="DELTA(14)-STEROL REDUCTASE"/>
    <property type="match status" value="1"/>
</dbReference>
<dbReference type="Gene3D" id="1.20.120.1630">
    <property type="match status" value="1"/>
</dbReference>
<sequence>MAGKHDNIQRGIYRSSPLGTSLMVGLRTADIFLQYGILAQGLAGPFLNTLNVSQAANFAPAIALGLPLKPFLILAMAAGSSIKQSYWVVFVSKEEMPPANAILISVFNTVFNSANSILSLTTAASAFTPSLLTAADDTGASTLLALSSISYFVGLALEAVSEQQRKAFKDNSKNAGKLYTGGLFGLARHINYAGYIIWRSSYALASGGWIWGALVAAFFSWDFANRAVPVLDEYCASKYGASWTEYKNRVPYRLLPRIF</sequence>
<name>A0A2J6RTR0_HYAVF</name>
<dbReference type="PANTHER" id="PTHR21257:SF52">
    <property type="entry name" value="DELTA(14)-STEROL REDUCTASE TM7SF2"/>
    <property type="match status" value="1"/>
</dbReference>
<feature type="transmembrane region" description="Helical" evidence="1">
    <location>
        <begin position="58"/>
        <end position="78"/>
    </location>
</feature>
<keyword evidence="1" id="KW-0752">Steroid biosynthesis</keyword>
<keyword evidence="1" id="KW-1207">Sterol metabolism</keyword>
<dbReference type="GO" id="GO:0006696">
    <property type="term" value="P:ergosterol biosynthetic process"/>
    <property type="evidence" value="ECO:0007669"/>
    <property type="project" value="TreeGrafter"/>
</dbReference>
<gene>
    <name evidence="2" type="ORF">L207DRAFT_458543</name>
</gene>
<organism evidence="2 3">
    <name type="scientific">Hyaloscypha variabilis (strain UAMH 11265 / GT02V1 / F)</name>
    <name type="common">Meliniomyces variabilis</name>
    <dbReference type="NCBI Taxonomy" id="1149755"/>
    <lineage>
        <taxon>Eukaryota</taxon>
        <taxon>Fungi</taxon>
        <taxon>Dikarya</taxon>
        <taxon>Ascomycota</taxon>
        <taxon>Pezizomycotina</taxon>
        <taxon>Leotiomycetes</taxon>
        <taxon>Helotiales</taxon>
        <taxon>Hyaloscyphaceae</taxon>
        <taxon>Hyaloscypha</taxon>
        <taxon>Hyaloscypha variabilis</taxon>
    </lineage>
</organism>
<dbReference type="Proteomes" id="UP000235786">
    <property type="component" value="Unassembled WGS sequence"/>
</dbReference>
<keyword evidence="1" id="KW-0444">Lipid biosynthesis</keyword>
<evidence type="ECO:0000313" key="3">
    <source>
        <dbReference type="Proteomes" id="UP000235786"/>
    </source>
</evidence>
<protein>
    <recommendedName>
        <fullName evidence="1">Delta(14)-sterol reductase</fullName>
    </recommendedName>
    <alternativeName>
        <fullName evidence="1">C-14 sterol reductase</fullName>
    </alternativeName>
    <alternativeName>
        <fullName evidence="1">Sterol C14-reductase</fullName>
    </alternativeName>
</protein>
<feature type="transmembrane region" description="Helical" evidence="1">
    <location>
        <begin position="204"/>
        <end position="224"/>
    </location>
</feature>
<dbReference type="GO" id="GO:0050613">
    <property type="term" value="F:Delta14-sterol reductase activity"/>
    <property type="evidence" value="ECO:0007669"/>
    <property type="project" value="TreeGrafter"/>
</dbReference>